<accession>A0A1M6A975</accession>
<dbReference type="AlphaFoldDB" id="A0A1M6A975"/>
<feature type="domain" description="YHYH" evidence="2">
    <location>
        <begin position="105"/>
        <end position="310"/>
    </location>
</feature>
<dbReference type="Pfam" id="PF14240">
    <property type="entry name" value="YHYH"/>
    <property type="match status" value="1"/>
</dbReference>
<keyword evidence="4" id="KW-1185">Reference proteome</keyword>
<dbReference type="EMBL" id="FQYN01000001">
    <property type="protein sequence ID" value="SHI33025.1"/>
    <property type="molecule type" value="Genomic_DNA"/>
</dbReference>
<dbReference type="InterPro" id="IPR025924">
    <property type="entry name" value="YHYH_dom"/>
</dbReference>
<dbReference type="OrthoDB" id="665834at2"/>
<dbReference type="NCBIfam" id="TIGR04183">
    <property type="entry name" value="Por_Secre_tail"/>
    <property type="match status" value="1"/>
</dbReference>
<feature type="signal peptide" evidence="1">
    <location>
        <begin position="1"/>
        <end position="21"/>
    </location>
</feature>
<evidence type="ECO:0000256" key="1">
    <source>
        <dbReference type="SAM" id="SignalP"/>
    </source>
</evidence>
<evidence type="ECO:0000313" key="3">
    <source>
        <dbReference type="EMBL" id="SHI33025.1"/>
    </source>
</evidence>
<feature type="chain" id="PRO_5012522527" evidence="1">
    <location>
        <begin position="22"/>
        <end position="1093"/>
    </location>
</feature>
<organism evidence="3 4">
    <name type="scientific">Hymenobacter daecheongensis DSM 21074</name>
    <dbReference type="NCBI Taxonomy" id="1121955"/>
    <lineage>
        <taxon>Bacteria</taxon>
        <taxon>Pseudomonadati</taxon>
        <taxon>Bacteroidota</taxon>
        <taxon>Cytophagia</taxon>
        <taxon>Cytophagales</taxon>
        <taxon>Hymenobacteraceae</taxon>
        <taxon>Hymenobacter</taxon>
    </lineage>
</organism>
<dbReference type="RefSeq" id="WP_073104983.1">
    <property type="nucleotide sequence ID" value="NZ_FQYN01000001.1"/>
</dbReference>
<keyword evidence="1" id="KW-0732">Signal</keyword>
<name>A0A1M6A975_9BACT</name>
<dbReference type="STRING" id="1121955.SAMN02745146_0552"/>
<proteinExistence type="predicted"/>
<protein>
    <submittedName>
        <fullName evidence="3">Por secretion system C-terminal sorting domain-containing protein</fullName>
    </submittedName>
</protein>
<dbReference type="InterPro" id="IPR026444">
    <property type="entry name" value="Secre_tail"/>
</dbReference>
<gene>
    <name evidence="3" type="ORF">SAMN02745146_0552</name>
</gene>
<sequence>MRKLLLLATAAAGLLPAAALAQATNPIVTSWLLNTNAAKGFNNQAANVTSVRYSATSVYLVCPRIPSYSLNYLAPASGQGSATTNSWFPQPTHGPSAQTCTAYNFRLPLTPTPNMGTPVSIPGGTIGVWINGTNMHPAKDAASYKTSTATVVNNGDGVWFTDAVVNEGIGFDACNGHPNMQDVYHTHVNPDCLYDRRDSTRHSPIIGYALDGYPVYGTYGYKNTDGTGGVKSMKSSYRQRSITQRRTLSDGTVLSASQYGPDVSTTHPLGKFVEDNEYVANLGDLDRRNGRWCVTPEYPAGTYAYFCTLNSLYEGTYPYTIAGTYYGTVPYTNDQTTATASLTETVTTYAPPASLTVSTSKVLAGGSFADVTVTGTGNLVLVQPLAVTGSLTVQSGGALDVGTLDPNTQTVSGAGTFSLASGARLTLDDAAGLSGSGATGAVQTTGTRTFDGGATYVYSSDVVQINDGAAAQSTGTGLPAALSGQLVVNNTAGVTLSQNTSISGTLDLATPSTNTTVGSGTLTLGSGRTLTVVSGGTVRLGRYPYLTGAGSFALASGASLYTAHASGLVSSTAAGSLRTTVANRSLSASATYAYNGTVAQTTGSGLPATVGSFSLHNAAGLTLTNNLAVTGTATFGSGNLASNGKTLTLGSGATAIFSATPAFTGAGGFVLGSGATLKTANPDGLTSSGSTGSVQSTTRSFSPDAAYAYNGTAAQVTGTGLPPTVASLTVDNAAGVALSAATTITNALTMTTGVLSTGSNTATLGTAAGSLSESATSYVTGRVQQTKDLSTAGTATNFGNLGLTLTPAGGILPGTTTVVRTTGTALSGQGTSQSIKRYYDIVPATNAGLSVTVEIGYADAELNGIAEARLGIFRSTTGTAGPWQNVPSSARDASANTITATGVEHFSVWTLGSSANPLPVELVRFTAEAAGAGAVLRWATAQEVNNDRFEVESSADGHAFRHLGTLAGHGTSPQRHDYQFLDLNLARYAAPLVYYRLRQVDANGTAHYSPVAVVAAGAEAATQLLVYPNPAGSHATVRVVGPGPAALVLLDALGRPVWRGTGPTLPLPGLAAGVYTLRCQTPTETLTRKLVVE</sequence>
<evidence type="ECO:0000259" key="2">
    <source>
        <dbReference type="Pfam" id="PF14240"/>
    </source>
</evidence>
<reference evidence="3 4" key="1">
    <citation type="submission" date="2016-11" db="EMBL/GenBank/DDBJ databases">
        <authorList>
            <person name="Jaros S."/>
            <person name="Januszkiewicz K."/>
            <person name="Wedrychowicz H."/>
        </authorList>
    </citation>
    <scope>NUCLEOTIDE SEQUENCE [LARGE SCALE GENOMIC DNA]</scope>
    <source>
        <strain evidence="3 4">DSM 21074</strain>
    </source>
</reference>
<dbReference type="Proteomes" id="UP000184418">
    <property type="component" value="Unassembled WGS sequence"/>
</dbReference>
<evidence type="ECO:0000313" key="4">
    <source>
        <dbReference type="Proteomes" id="UP000184418"/>
    </source>
</evidence>